<keyword evidence="2" id="KW-1185">Reference proteome</keyword>
<evidence type="ECO:0000313" key="1">
    <source>
        <dbReference type="EMBL" id="KAI0089168.1"/>
    </source>
</evidence>
<dbReference type="Proteomes" id="UP001055072">
    <property type="component" value="Unassembled WGS sequence"/>
</dbReference>
<accession>A0ACB8U4K1</accession>
<sequence length="140" mass="15410">MCGCAGRCIRGGLGLYCMHPSPGTVKRREKESTTFFVDFSEFVVCLEGLSSAGCFIAWCTSPASREGISVGLVRWLCHGKARLRIAMFLFYFPRHDERDVASPSRNDGNVETLSPAGAFSHAKCPNYMWQFALSLISSVS</sequence>
<organism evidence="1 2">
    <name type="scientific">Irpex rosettiformis</name>
    <dbReference type="NCBI Taxonomy" id="378272"/>
    <lineage>
        <taxon>Eukaryota</taxon>
        <taxon>Fungi</taxon>
        <taxon>Dikarya</taxon>
        <taxon>Basidiomycota</taxon>
        <taxon>Agaricomycotina</taxon>
        <taxon>Agaricomycetes</taxon>
        <taxon>Polyporales</taxon>
        <taxon>Irpicaceae</taxon>
        <taxon>Irpex</taxon>
    </lineage>
</organism>
<comment type="caution">
    <text evidence="1">The sequence shown here is derived from an EMBL/GenBank/DDBJ whole genome shotgun (WGS) entry which is preliminary data.</text>
</comment>
<proteinExistence type="predicted"/>
<evidence type="ECO:0000313" key="2">
    <source>
        <dbReference type="Proteomes" id="UP001055072"/>
    </source>
</evidence>
<name>A0ACB8U4K1_9APHY</name>
<dbReference type="EMBL" id="MU274911">
    <property type="protein sequence ID" value="KAI0089168.1"/>
    <property type="molecule type" value="Genomic_DNA"/>
</dbReference>
<reference evidence="1" key="1">
    <citation type="journal article" date="2021" name="Environ. Microbiol.">
        <title>Gene family expansions and transcriptome signatures uncover fungal adaptations to wood decay.</title>
        <authorList>
            <person name="Hage H."/>
            <person name="Miyauchi S."/>
            <person name="Viragh M."/>
            <person name="Drula E."/>
            <person name="Min B."/>
            <person name="Chaduli D."/>
            <person name="Navarro D."/>
            <person name="Favel A."/>
            <person name="Norest M."/>
            <person name="Lesage-Meessen L."/>
            <person name="Balint B."/>
            <person name="Merenyi Z."/>
            <person name="de Eugenio L."/>
            <person name="Morin E."/>
            <person name="Martinez A.T."/>
            <person name="Baldrian P."/>
            <person name="Stursova M."/>
            <person name="Martinez M.J."/>
            <person name="Novotny C."/>
            <person name="Magnuson J.K."/>
            <person name="Spatafora J.W."/>
            <person name="Maurice S."/>
            <person name="Pangilinan J."/>
            <person name="Andreopoulos W."/>
            <person name="LaButti K."/>
            <person name="Hundley H."/>
            <person name="Na H."/>
            <person name="Kuo A."/>
            <person name="Barry K."/>
            <person name="Lipzen A."/>
            <person name="Henrissat B."/>
            <person name="Riley R."/>
            <person name="Ahrendt S."/>
            <person name="Nagy L.G."/>
            <person name="Grigoriev I.V."/>
            <person name="Martin F."/>
            <person name="Rosso M.N."/>
        </authorList>
    </citation>
    <scope>NUCLEOTIDE SEQUENCE</scope>
    <source>
        <strain evidence="1">CBS 384.51</strain>
    </source>
</reference>
<gene>
    <name evidence="1" type="ORF">BDY19DRAFT_128149</name>
</gene>
<protein>
    <submittedName>
        <fullName evidence="1">Uncharacterized protein</fullName>
    </submittedName>
</protein>